<gene>
    <name evidence="3" type="ORF">GCM10007854_26930</name>
</gene>
<dbReference type="Pfam" id="PF03992">
    <property type="entry name" value="ABM"/>
    <property type="match status" value="1"/>
</dbReference>
<dbReference type="InterPro" id="IPR007138">
    <property type="entry name" value="ABM_dom"/>
</dbReference>
<keyword evidence="1" id="KW-0732">Signal</keyword>
<dbReference type="EMBL" id="BSNJ01000005">
    <property type="protein sequence ID" value="GLQ21738.1"/>
    <property type="molecule type" value="Genomic_DNA"/>
</dbReference>
<sequence>MTIRPLLAGLCLLAFALAGCAAADGAAVAADTTSDDAVTLVIRFDANDDGLAELSAIMNGVSDAMASEPGFVSATVMRNIDDPNVFLLTEIWESKALHLEHFDRINDSGDWAMIKSLLVADPQMGYYRVE</sequence>
<evidence type="ECO:0000259" key="2">
    <source>
        <dbReference type="PROSITE" id="PS51725"/>
    </source>
</evidence>
<dbReference type="Gene3D" id="3.30.70.100">
    <property type="match status" value="1"/>
</dbReference>
<organism evidence="3 4">
    <name type="scientific">Algimonas porphyrae</name>
    <dbReference type="NCBI Taxonomy" id="1128113"/>
    <lineage>
        <taxon>Bacteria</taxon>
        <taxon>Pseudomonadati</taxon>
        <taxon>Pseudomonadota</taxon>
        <taxon>Alphaproteobacteria</taxon>
        <taxon>Maricaulales</taxon>
        <taxon>Robiginitomaculaceae</taxon>
        <taxon>Algimonas</taxon>
    </lineage>
</organism>
<name>A0ABQ5V2I3_9PROT</name>
<comment type="caution">
    <text evidence="3">The sequence shown here is derived from an EMBL/GenBank/DDBJ whole genome shotgun (WGS) entry which is preliminary data.</text>
</comment>
<evidence type="ECO:0000313" key="4">
    <source>
        <dbReference type="Proteomes" id="UP001161390"/>
    </source>
</evidence>
<feature type="signal peptide" evidence="1">
    <location>
        <begin position="1"/>
        <end position="21"/>
    </location>
</feature>
<reference evidence="3" key="2">
    <citation type="submission" date="2023-01" db="EMBL/GenBank/DDBJ databases">
        <title>Draft genome sequence of Algimonas porphyrae strain NBRC 108216.</title>
        <authorList>
            <person name="Sun Q."/>
            <person name="Mori K."/>
        </authorList>
    </citation>
    <scope>NUCLEOTIDE SEQUENCE</scope>
    <source>
        <strain evidence="3">NBRC 108216</strain>
    </source>
</reference>
<dbReference type="PROSITE" id="PS51725">
    <property type="entry name" value="ABM"/>
    <property type="match status" value="1"/>
</dbReference>
<dbReference type="PROSITE" id="PS51257">
    <property type="entry name" value="PROKAR_LIPOPROTEIN"/>
    <property type="match status" value="1"/>
</dbReference>
<dbReference type="SUPFAM" id="SSF54909">
    <property type="entry name" value="Dimeric alpha+beta barrel"/>
    <property type="match status" value="1"/>
</dbReference>
<keyword evidence="4" id="KW-1185">Reference proteome</keyword>
<evidence type="ECO:0000313" key="3">
    <source>
        <dbReference type="EMBL" id="GLQ21738.1"/>
    </source>
</evidence>
<reference evidence="3" key="1">
    <citation type="journal article" date="2014" name="Int. J. Syst. Evol. Microbiol.">
        <title>Complete genome of a new Firmicutes species belonging to the dominant human colonic microbiota ('Ruminococcus bicirculans') reveals two chromosomes and a selective capacity to utilize plant glucans.</title>
        <authorList>
            <consortium name="NISC Comparative Sequencing Program"/>
            <person name="Wegmann U."/>
            <person name="Louis P."/>
            <person name="Goesmann A."/>
            <person name="Henrissat B."/>
            <person name="Duncan S.H."/>
            <person name="Flint H.J."/>
        </authorList>
    </citation>
    <scope>NUCLEOTIDE SEQUENCE</scope>
    <source>
        <strain evidence="3">NBRC 108216</strain>
    </source>
</reference>
<feature type="chain" id="PRO_5046263053" description="ABM domain-containing protein" evidence="1">
    <location>
        <begin position="22"/>
        <end position="130"/>
    </location>
</feature>
<evidence type="ECO:0000256" key="1">
    <source>
        <dbReference type="SAM" id="SignalP"/>
    </source>
</evidence>
<proteinExistence type="predicted"/>
<dbReference type="RefSeq" id="WP_284373592.1">
    <property type="nucleotide sequence ID" value="NZ_BSNJ01000005.1"/>
</dbReference>
<feature type="domain" description="ABM" evidence="2">
    <location>
        <begin position="38"/>
        <end position="127"/>
    </location>
</feature>
<dbReference type="Proteomes" id="UP001161390">
    <property type="component" value="Unassembled WGS sequence"/>
</dbReference>
<dbReference type="InterPro" id="IPR011008">
    <property type="entry name" value="Dimeric_a/b-barrel"/>
</dbReference>
<protein>
    <recommendedName>
        <fullName evidence="2">ABM domain-containing protein</fullName>
    </recommendedName>
</protein>
<accession>A0ABQ5V2I3</accession>